<name>A0A803TH29_ANOCA</name>
<organism evidence="1 2">
    <name type="scientific">Anolis carolinensis</name>
    <name type="common">Green anole</name>
    <name type="synonym">American chameleon</name>
    <dbReference type="NCBI Taxonomy" id="28377"/>
    <lineage>
        <taxon>Eukaryota</taxon>
        <taxon>Metazoa</taxon>
        <taxon>Chordata</taxon>
        <taxon>Craniata</taxon>
        <taxon>Vertebrata</taxon>
        <taxon>Euteleostomi</taxon>
        <taxon>Lepidosauria</taxon>
        <taxon>Squamata</taxon>
        <taxon>Bifurcata</taxon>
        <taxon>Unidentata</taxon>
        <taxon>Episquamata</taxon>
        <taxon>Toxicofera</taxon>
        <taxon>Iguania</taxon>
        <taxon>Dactyloidae</taxon>
        <taxon>Anolis</taxon>
    </lineage>
</organism>
<evidence type="ECO:0000313" key="1">
    <source>
        <dbReference type="Ensembl" id="ENSACAP00000034519.1"/>
    </source>
</evidence>
<protein>
    <submittedName>
        <fullName evidence="1">Uncharacterized protein</fullName>
    </submittedName>
</protein>
<dbReference type="AlphaFoldDB" id="A0A803TH29"/>
<accession>A0A803TH29</accession>
<reference evidence="1" key="1">
    <citation type="submission" date="2009-12" db="EMBL/GenBank/DDBJ databases">
        <title>The Genome Sequence of Anolis carolinensis (Green Anole Lizard).</title>
        <authorList>
            <consortium name="The Genome Sequencing Platform"/>
            <person name="Di Palma F."/>
            <person name="Alfoldi J."/>
            <person name="Heiman D."/>
            <person name="Young S."/>
            <person name="Grabherr M."/>
            <person name="Johnson J."/>
            <person name="Lander E.S."/>
            <person name="Lindblad-Toh K."/>
        </authorList>
    </citation>
    <scope>NUCLEOTIDE SEQUENCE [LARGE SCALE GENOMIC DNA]</scope>
    <source>
        <strain evidence="1">JBL SC #1</strain>
    </source>
</reference>
<proteinExistence type="predicted"/>
<reference evidence="1" key="3">
    <citation type="submission" date="2025-09" db="UniProtKB">
        <authorList>
            <consortium name="Ensembl"/>
        </authorList>
    </citation>
    <scope>IDENTIFICATION</scope>
</reference>
<dbReference type="Proteomes" id="UP000001646">
    <property type="component" value="Unplaced"/>
</dbReference>
<keyword evidence="2" id="KW-1185">Reference proteome</keyword>
<reference evidence="1" key="2">
    <citation type="submission" date="2025-08" db="UniProtKB">
        <authorList>
            <consortium name="Ensembl"/>
        </authorList>
    </citation>
    <scope>IDENTIFICATION</scope>
</reference>
<dbReference type="Ensembl" id="ENSACAT00000041967.1">
    <property type="protein sequence ID" value="ENSACAP00000034519.1"/>
    <property type="gene ID" value="ENSACAG00000037536.1"/>
</dbReference>
<dbReference type="GeneTree" id="ENSGT01040000244696"/>
<evidence type="ECO:0000313" key="2">
    <source>
        <dbReference type="Proteomes" id="UP000001646"/>
    </source>
</evidence>
<sequence>MASNSIFDSFASYPSSFLRGEYRPLLLSFLGGRKRRCLPLKGA</sequence>
<dbReference type="InParanoid" id="A0A803TH29"/>